<evidence type="ECO:0008006" key="4">
    <source>
        <dbReference type="Google" id="ProtNLM"/>
    </source>
</evidence>
<evidence type="ECO:0000313" key="2">
    <source>
        <dbReference type="EMBL" id="GHJ34309.1"/>
    </source>
</evidence>
<dbReference type="RefSeq" id="WP_236260126.1">
    <property type="nucleotide sequence ID" value="NZ_BNEK01000007.1"/>
</dbReference>
<name>A0ABQ3UFD2_STRHY</name>
<reference evidence="2" key="1">
    <citation type="submission" date="2024-05" db="EMBL/GenBank/DDBJ databases">
        <title>Whole genome shotgun sequence of Streptomyces hygroscopicus NBRC 113678.</title>
        <authorList>
            <person name="Komaki H."/>
            <person name="Tamura T."/>
        </authorList>
    </citation>
    <scope>NUCLEOTIDE SEQUENCE</scope>
    <source>
        <strain evidence="2">N11-34</strain>
    </source>
</reference>
<feature type="region of interest" description="Disordered" evidence="1">
    <location>
        <begin position="63"/>
        <end position="82"/>
    </location>
</feature>
<sequence length="82" mass="8589">MFPTPITQRPAGDPDMTDFHPTNGRFPDSPYTRLAIAAAALLAATITNSGPEYAAAFISLAKDLLPPGSHGPDRPQPTDGEA</sequence>
<dbReference type="Proteomes" id="UP001054854">
    <property type="component" value="Unassembled WGS sequence"/>
</dbReference>
<evidence type="ECO:0000256" key="1">
    <source>
        <dbReference type="SAM" id="MobiDB-lite"/>
    </source>
</evidence>
<feature type="region of interest" description="Disordered" evidence="1">
    <location>
        <begin position="1"/>
        <end position="25"/>
    </location>
</feature>
<comment type="caution">
    <text evidence="2">The sequence shown here is derived from an EMBL/GenBank/DDBJ whole genome shotgun (WGS) entry which is preliminary data.</text>
</comment>
<keyword evidence="3" id="KW-1185">Reference proteome</keyword>
<gene>
    <name evidence="2" type="ORF">TPA0910_87420</name>
</gene>
<evidence type="ECO:0000313" key="3">
    <source>
        <dbReference type="Proteomes" id="UP001054854"/>
    </source>
</evidence>
<protein>
    <recommendedName>
        <fullName evidence="4">Transposase</fullName>
    </recommendedName>
</protein>
<accession>A0ABQ3UFD2</accession>
<dbReference type="EMBL" id="BNEK01000007">
    <property type="protein sequence ID" value="GHJ34309.1"/>
    <property type="molecule type" value="Genomic_DNA"/>
</dbReference>
<organism evidence="2 3">
    <name type="scientific">Streptomyces hygroscopicus</name>
    <dbReference type="NCBI Taxonomy" id="1912"/>
    <lineage>
        <taxon>Bacteria</taxon>
        <taxon>Bacillati</taxon>
        <taxon>Actinomycetota</taxon>
        <taxon>Actinomycetes</taxon>
        <taxon>Kitasatosporales</taxon>
        <taxon>Streptomycetaceae</taxon>
        <taxon>Streptomyces</taxon>
        <taxon>Streptomyces violaceusniger group</taxon>
    </lineage>
</organism>
<proteinExistence type="predicted"/>